<name>A0A1V4HCI3_9BACL</name>
<sequence>MSRRERGRWLSGKKKSDPGAESHACPKCGSPSLADEKKGFNVRRSLRGVVRFGAPGMLAGLVGRNDTITKCLSCGHQWQDMIYD</sequence>
<feature type="region of interest" description="Disordered" evidence="1">
    <location>
        <begin position="1"/>
        <end position="35"/>
    </location>
</feature>
<dbReference type="EMBL" id="MBTG01000034">
    <property type="protein sequence ID" value="OPH50453.1"/>
    <property type="molecule type" value="Genomic_DNA"/>
</dbReference>
<dbReference type="STRING" id="1469647.BC351_07285"/>
<dbReference type="Proteomes" id="UP000190626">
    <property type="component" value="Unassembled WGS sequence"/>
</dbReference>
<gene>
    <name evidence="2" type="ORF">BC351_07285</name>
</gene>
<proteinExistence type="predicted"/>
<protein>
    <submittedName>
        <fullName evidence="2">Uncharacterized protein</fullName>
    </submittedName>
</protein>
<evidence type="ECO:0000313" key="2">
    <source>
        <dbReference type="EMBL" id="OPH50453.1"/>
    </source>
</evidence>
<evidence type="ECO:0000256" key="1">
    <source>
        <dbReference type="SAM" id="MobiDB-lite"/>
    </source>
</evidence>
<dbReference type="AlphaFoldDB" id="A0A1V4HCI3"/>
<evidence type="ECO:0000313" key="3">
    <source>
        <dbReference type="Proteomes" id="UP000190626"/>
    </source>
</evidence>
<reference evidence="3" key="1">
    <citation type="submission" date="2016-07" db="EMBL/GenBank/DDBJ databases">
        <authorList>
            <person name="Florea S."/>
            <person name="Webb J.S."/>
            <person name="Jaromczyk J."/>
            <person name="Schardl C.L."/>
        </authorList>
    </citation>
    <scope>NUCLEOTIDE SEQUENCE [LARGE SCALE GENOMIC DNA]</scope>
    <source>
        <strain evidence="3">CY1</strain>
    </source>
</reference>
<accession>A0A1V4HCI3</accession>
<comment type="caution">
    <text evidence="2">The sequence shown here is derived from an EMBL/GenBank/DDBJ whole genome shotgun (WGS) entry which is preliminary data.</text>
</comment>
<organism evidence="2 3">
    <name type="scientific">Paenibacillus ferrarius</name>
    <dbReference type="NCBI Taxonomy" id="1469647"/>
    <lineage>
        <taxon>Bacteria</taxon>
        <taxon>Bacillati</taxon>
        <taxon>Bacillota</taxon>
        <taxon>Bacilli</taxon>
        <taxon>Bacillales</taxon>
        <taxon>Paenibacillaceae</taxon>
        <taxon>Paenibacillus</taxon>
    </lineage>
</organism>
<keyword evidence="3" id="KW-1185">Reference proteome</keyword>